<sequence length="174" mass="18047">MNRKWLLSGGSAIVAAGVLSIILFSPPATHRTVFAATQQSNTVHTGPAWGTRTLASLAEMVAKGAHDMNPTSSVYFVTNRGQGNLATSGARVDGGSMPVDIVVMHGAFSNPKWSTAPLGAPTEKGNTLVVIVDAQNGSVVDMGMMTQNTNQASAMVGKLSVLSARHLLTVTQNS</sequence>
<accession>A0A2T2XC05</accession>
<evidence type="ECO:0000313" key="2">
    <source>
        <dbReference type="Proteomes" id="UP000242972"/>
    </source>
</evidence>
<reference evidence="1 2" key="1">
    <citation type="journal article" date="2014" name="BMC Genomics">
        <title>Comparison of environmental and isolate Sulfobacillus genomes reveals diverse carbon, sulfur, nitrogen, and hydrogen metabolisms.</title>
        <authorList>
            <person name="Justice N.B."/>
            <person name="Norman A."/>
            <person name="Brown C.T."/>
            <person name="Singh A."/>
            <person name="Thomas B.C."/>
            <person name="Banfield J.F."/>
        </authorList>
    </citation>
    <scope>NUCLEOTIDE SEQUENCE [LARGE SCALE GENOMIC DNA]</scope>
    <source>
        <strain evidence="1">AMDSBA4</strain>
    </source>
</reference>
<comment type="caution">
    <text evidence="1">The sequence shown here is derived from an EMBL/GenBank/DDBJ whole genome shotgun (WGS) entry which is preliminary data.</text>
</comment>
<proteinExistence type="predicted"/>
<dbReference type="EMBL" id="PXYW01000057">
    <property type="protein sequence ID" value="PSR31976.1"/>
    <property type="molecule type" value="Genomic_DNA"/>
</dbReference>
<evidence type="ECO:0000313" key="1">
    <source>
        <dbReference type="EMBL" id="PSR31976.1"/>
    </source>
</evidence>
<protein>
    <submittedName>
        <fullName evidence="1">Uncharacterized protein</fullName>
    </submittedName>
</protein>
<dbReference type="Proteomes" id="UP000242972">
    <property type="component" value="Unassembled WGS sequence"/>
</dbReference>
<gene>
    <name evidence="1" type="ORF">C7B46_16355</name>
</gene>
<organism evidence="1 2">
    <name type="scientific">Sulfobacillus benefaciens</name>
    <dbReference type="NCBI Taxonomy" id="453960"/>
    <lineage>
        <taxon>Bacteria</taxon>
        <taxon>Bacillati</taxon>
        <taxon>Bacillota</taxon>
        <taxon>Clostridia</taxon>
        <taxon>Eubacteriales</taxon>
        <taxon>Clostridiales Family XVII. Incertae Sedis</taxon>
        <taxon>Sulfobacillus</taxon>
    </lineage>
</organism>
<name>A0A2T2XC05_9FIRM</name>
<dbReference type="AlphaFoldDB" id="A0A2T2XC05"/>